<feature type="non-terminal residue" evidence="5">
    <location>
        <position position="231"/>
    </location>
</feature>
<evidence type="ECO:0000259" key="4">
    <source>
        <dbReference type="Pfam" id="PF20629"/>
    </source>
</evidence>
<dbReference type="InterPro" id="IPR007392">
    <property type="entry name" value="GD_AH_second"/>
</dbReference>
<evidence type="ECO:0000256" key="2">
    <source>
        <dbReference type="ARBA" id="ARBA00023239"/>
    </source>
</evidence>
<comment type="similarity">
    <text evidence="1">Belongs to the UxaA family.</text>
</comment>
<dbReference type="InterPro" id="IPR052172">
    <property type="entry name" value="UxaA_altronate/galactarate_dh"/>
</dbReference>
<evidence type="ECO:0000313" key="5">
    <source>
        <dbReference type="EMBL" id="GAI13212.1"/>
    </source>
</evidence>
<feature type="domain" description="D-galactarate/Altronate dehydratase C-terminal" evidence="4">
    <location>
        <begin position="142"/>
        <end position="228"/>
    </location>
</feature>
<accession>X1L1K0</accession>
<dbReference type="PANTHER" id="PTHR30536">
    <property type="entry name" value="ALTRONATE/GALACTARATE DEHYDRATASE"/>
    <property type="match status" value="1"/>
</dbReference>
<evidence type="ECO:0000259" key="3">
    <source>
        <dbReference type="Pfam" id="PF04295"/>
    </source>
</evidence>
<dbReference type="InterPro" id="IPR048332">
    <property type="entry name" value="GD_AH_C"/>
</dbReference>
<proteinExistence type="inferred from homology"/>
<name>X1L1K0_9ZZZZ</name>
<reference evidence="5" key="1">
    <citation type="journal article" date="2014" name="Front. Microbiol.">
        <title>High frequency of phylogenetically diverse reductive dehalogenase-homologous genes in deep subseafloor sedimentary metagenomes.</title>
        <authorList>
            <person name="Kawai M."/>
            <person name="Futagami T."/>
            <person name="Toyoda A."/>
            <person name="Takaki Y."/>
            <person name="Nishi S."/>
            <person name="Hori S."/>
            <person name="Arai W."/>
            <person name="Tsubouchi T."/>
            <person name="Morono Y."/>
            <person name="Uchiyama I."/>
            <person name="Ito T."/>
            <person name="Fujiyama A."/>
            <person name="Inagaki F."/>
            <person name="Takami H."/>
        </authorList>
    </citation>
    <scope>NUCLEOTIDE SEQUENCE</scope>
    <source>
        <strain evidence="5">Expedition CK06-06</strain>
    </source>
</reference>
<feature type="domain" description="D-galactarate/Altronate dehydratase second" evidence="3">
    <location>
        <begin position="5"/>
        <end position="133"/>
    </location>
</feature>
<dbReference type="AlphaFoldDB" id="X1L1K0"/>
<comment type="caution">
    <text evidence="5">The sequence shown here is derived from an EMBL/GenBank/DDBJ whole genome shotgun (WGS) entry which is preliminary data.</text>
</comment>
<dbReference type="Pfam" id="PF04295">
    <property type="entry name" value="GD_AH_second"/>
    <property type="match status" value="1"/>
</dbReference>
<dbReference type="EMBL" id="BARV01007823">
    <property type="protein sequence ID" value="GAI13212.1"/>
    <property type="molecule type" value="Genomic_DNA"/>
</dbReference>
<dbReference type="GO" id="GO:0016829">
    <property type="term" value="F:lyase activity"/>
    <property type="evidence" value="ECO:0007669"/>
    <property type="project" value="UniProtKB-KW"/>
</dbReference>
<sequence>MNFLGYPRKDGSVGARNYVGVISSAACASDTATSIASQIPGCITFTHRQACGLVYPDRDMVHRTLINLGKNPNLASVLVVGPECADSDVDLIANGISQSEKRVEVVKIHALGGIMATVAKGTQLAREMVEEASAIQREECGVSHLRLGVECGGSTPLSGSVTNATMGAALDIIIGKGGSGGFSETPEVIGAEHMIARRAQSKEVERRMIEVVERFEKRLMSSGLDFLGSNP</sequence>
<dbReference type="GO" id="GO:0019698">
    <property type="term" value="P:D-galacturonate catabolic process"/>
    <property type="evidence" value="ECO:0007669"/>
    <property type="project" value="TreeGrafter"/>
</dbReference>
<dbReference type="Pfam" id="PF20629">
    <property type="entry name" value="GD_AH_C"/>
    <property type="match status" value="1"/>
</dbReference>
<protein>
    <submittedName>
        <fullName evidence="5">Uncharacterized protein</fullName>
    </submittedName>
</protein>
<gene>
    <name evidence="5" type="ORF">S06H3_15866</name>
</gene>
<keyword evidence="2" id="KW-0456">Lyase</keyword>
<dbReference type="PANTHER" id="PTHR30536:SF5">
    <property type="entry name" value="ALTRONATE DEHYDRATASE"/>
    <property type="match status" value="1"/>
</dbReference>
<organism evidence="5">
    <name type="scientific">marine sediment metagenome</name>
    <dbReference type="NCBI Taxonomy" id="412755"/>
    <lineage>
        <taxon>unclassified sequences</taxon>
        <taxon>metagenomes</taxon>
        <taxon>ecological metagenomes</taxon>
    </lineage>
</organism>
<evidence type="ECO:0000256" key="1">
    <source>
        <dbReference type="ARBA" id="ARBA00010986"/>
    </source>
</evidence>